<dbReference type="CDD" id="cd10017">
    <property type="entry name" value="B3_DNA"/>
    <property type="match status" value="2"/>
</dbReference>
<dbReference type="Gramene" id="ESW32802">
    <property type="protein sequence ID" value="ESW32802"/>
    <property type="gene ID" value="PHAVU_001G018400g"/>
</dbReference>
<dbReference type="eggNOG" id="ENOG502QT0X">
    <property type="taxonomic scope" value="Eukaryota"/>
</dbReference>
<dbReference type="AlphaFoldDB" id="V7CRJ0"/>
<reference evidence="9" key="1">
    <citation type="journal article" date="2014" name="Nat. Genet.">
        <title>A reference genome for common bean and genome-wide analysis of dual domestications.</title>
        <authorList>
            <person name="Schmutz J."/>
            <person name="McClean P.E."/>
            <person name="Mamidi S."/>
            <person name="Wu G.A."/>
            <person name="Cannon S.B."/>
            <person name="Grimwood J."/>
            <person name="Jenkins J."/>
            <person name="Shu S."/>
            <person name="Song Q."/>
            <person name="Chavarro C."/>
            <person name="Torres-Torres M."/>
            <person name="Geffroy V."/>
            <person name="Moghaddam S.M."/>
            <person name="Gao D."/>
            <person name="Abernathy B."/>
            <person name="Barry K."/>
            <person name="Blair M."/>
            <person name="Brick M.A."/>
            <person name="Chovatia M."/>
            <person name="Gepts P."/>
            <person name="Goodstein D.M."/>
            <person name="Gonzales M."/>
            <person name="Hellsten U."/>
            <person name="Hyten D.L."/>
            <person name="Jia G."/>
            <person name="Kelly J.D."/>
            <person name="Kudrna D."/>
            <person name="Lee R."/>
            <person name="Richard M.M."/>
            <person name="Miklas P.N."/>
            <person name="Osorno J.M."/>
            <person name="Rodrigues J."/>
            <person name="Thareau V."/>
            <person name="Urrea C.A."/>
            <person name="Wang M."/>
            <person name="Yu Y."/>
            <person name="Zhang M."/>
            <person name="Wing R.A."/>
            <person name="Cregan P.B."/>
            <person name="Rokhsar D.S."/>
            <person name="Jackson S.A."/>
        </authorList>
    </citation>
    <scope>NUCLEOTIDE SEQUENCE [LARGE SCALE GENOMIC DNA]</scope>
    <source>
        <strain evidence="9">cv. G19833</strain>
    </source>
</reference>
<dbReference type="InterPro" id="IPR003340">
    <property type="entry name" value="B3_DNA-bd"/>
</dbReference>
<protein>
    <recommendedName>
        <fullName evidence="7">TF-B3 domain-containing protein</fullName>
    </recommendedName>
</protein>
<dbReference type="SMR" id="V7CRJ0"/>
<feature type="domain" description="TF-B3" evidence="7">
    <location>
        <begin position="35"/>
        <end position="128"/>
    </location>
</feature>
<name>V7CRJ0_PHAVU</name>
<dbReference type="Pfam" id="PF02362">
    <property type="entry name" value="B3"/>
    <property type="match status" value="2"/>
</dbReference>
<keyword evidence="2" id="KW-0805">Transcription regulation</keyword>
<evidence type="ECO:0000259" key="7">
    <source>
        <dbReference type="PROSITE" id="PS50863"/>
    </source>
</evidence>
<dbReference type="Gene3D" id="2.40.330.10">
    <property type="entry name" value="DNA-binding pseudobarrel domain"/>
    <property type="match status" value="2"/>
</dbReference>
<dbReference type="SMART" id="SM01019">
    <property type="entry name" value="B3"/>
    <property type="match status" value="2"/>
</dbReference>
<dbReference type="PANTHER" id="PTHR31391:SF157">
    <property type="entry name" value="B3 DOMAIN-CONTAINING PROTEIN REM16"/>
    <property type="match status" value="1"/>
</dbReference>
<organism evidence="8 9">
    <name type="scientific">Phaseolus vulgaris</name>
    <name type="common">Kidney bean</name>
    <name type="synonym">French bean</name>
    <dbReference type="NCBI Taxonomy" id="3885"/>
    <lineage>
        <taxon>Eukaryota</taxon>
        <taxon>Viridiplantae</taxon>
        <taxon>Streptophyta</taxon>
        <taxon>Embryophyta</taxon>
        <taxon>Tracheophyta</taxon>
        <taxon>Spermatophyta</taxon>
        <taxon>Magnoliopsida</taxon>
        <taxon>eudicotyledons</taxon>
        <taxon>Gunneridae</taxon>
        <taxon>Pentapetalae</taxon>
        <taxon>rosids</taxon>
        <taxon>fabids</taxon>
        <taxon>Fabales</taxon>
        <taxon>Fabaceae</taxon>
        <taxon>Papilionoideae</taxon>
        <taxon>50 kb inversion clade</taxon>
        <taxon>NPAAA clade</taxon>
        <taxon>indigoferoid/millettioid clade</taxon>
        <taxon>Phaseoleae</taxon>
        <taxon>Phaseolus</taxon>
    </lineage>
</organism>
<dbReference type="InterPro" id="IPR044837">
    <property type="entry name" value="REM16-like"/>
</dbReference>
<comment type="subcellular location">
    <subcellularLocation>
        <location evidence="1">Nucleus</location>
    </subcellularLocation>
</comment>
<accession>V7CRJ0</accession>
<keyword evidence="4" id="KW-0804">Transcription</keyword>
<feature type="region of interest" description="Disordered" evidence="6">
    <location>
        <begin position="163"/>
        <end position="198"/>
    </location>
</feature>
<keyword evidence="5" id="KW-0539">Nucleus</keyword>
<dbReference type="SUPFAM" id="SSF101936">
    <property type="entry name" value="DNA-binding pseudobarrel domain"/>
    <property type="match status" value="2"/>
</dbReference>
<dbReference type="GO" id="GO:0003677">
    <property type="term" value="F:DNA binding"/>
    <property type="evidence" value="ECO:0007669"/>
    <property type="project" value="UniProtKB-KW"/>
</dbReference>
<sequence length="471" mass="52577">IATFSSFSVVLPMGVQNCNGCRSWEDDIYWSHFQFLHFMQFLRAEYDQHLALPKTFSDNLRKKLPENVTLKGPSGVAWKVAMIARGDTLYLAHGWGQFVKDHCLKENDFLVFKYNGESQFDVLVFDGGNLCEKACSYFVRKCGHTEGEHVGGSLNRRRDTTEGCVEEGHTPSNAGVKCASPERSVHANGSKEPINVPFETPTRSEEALNADVESGGAEQVRSVGIPLSAVPTETANGKRIRKLVSAVKHVQTKRRGRPAKVSHVMERAKIDLCALNSTSDNLAVIACVGFFSVCFKLKWVESGEPVSAVKSGSYELFISNRRPVTEDEIKNAFALAQAERTEDGLVIVMRPSHVYKRFFVSMPNKWIGEHISPMSQDVILRMGKGEWIARYSYHNIRHTGGFTGGWKHFVLDNNLEEYDVCVFKPAGQMNETMVIDMAIFRVVQETVPLSVMSPSGKRARKSAQNANLTET</sequence>
<evidence type="ECO:0000313" key="9">
    <source>
        <dbReference type="Proteomes" id="UP000000226"/>
    </source>
</evidence>
<evidence type="ECO:0000256" key="4">
    <source>
        <dbReference type="ARBA" id="ARBA00023163"/>
    </source>
</evidence>
<dbReference type="PROSITE" id="PS50863">
    <property type="entry name" value="B3"/>
    <property type="match status" value="2"/>
</dbReference>
<dbReference type="OrthoDB" id="590488at2759"/>
<evidence type="ECO:0000256" key="6">
    <source>
        <dbReference type="SAM" id="MobiDB-lite"/>
    </source>
</evidence>
<dbReference type="OMA" id="VVMRPSH"/>
<keyword evidence="3" id="KW-0238">DNA-binding</keyword>
<dbReference type="GO" id="GO:0005634">
    <property type="term" value="C:nucleus"/>
    <property type="evidence" value="ECO:0007669"/>
    <property type="project" value="UniProtKB-SubCell"/>
</dbReference>
<proteinExistence type="predicted"/>
<dbReference type="EMBL" id="CM002288">
    <property type="protein sequence ID" value="ESW32802.1"/>
    <property type="molecule type" value="Genomic_DNA"/>
</dbReference>
<evidence type="ECO:0000256" key="3">
    <source>
        <dbReference type="ARBA" id="ARBA00023125"/>
    </source>
</evidence>
<dbReference type="STRING" id="3885.V7CRJ0"/>
<dbReference type="PANTHER" id="PTHR31391">
    <property type="entry name" value="B3 DOMAIN-CONTAINING PROTEIN OS11G0197600-RELATED"/>
    <property type="match status" value="1"/>
</dbReference>
<gene>
    <name evidence="8" type="ORF">PHAVU_001G018400g</name>
</gene>
<keyword evidence="9" id="KW-1185">Reference proteome</keyword>
<feature type="non-terminal residue" evidence="8">
    <location>
        <position position="1"/>
    </location>
</feature>
<feature type="domain" description="TF-B3" evidence="7">
    <location>
        <begin position="345"/>
        <end position="443"/>
    </location>
</feature>
<evidence type="ECO:0000256" key="5">
    <source>
        <dbReference type="ARBA" id="ARBA00023242"/>
    </source>
</evidence>
<evidence type="ECO:0000256" key="2">
    <source>
        <dbReference type="ARBA" id="ARBA00023015"/>
    </source>
</evidence>
<evidence type="ECO:0000313" key="8">
    <source>
        <dbReference type="EMBL" id="ESW32802.1"/>
    </source>
</evidence>
<dbReference type="InterPro" id="IPR015300">
    <property type="entry name" value="DNA-bd_pseudobarrel_sf"/>
</dbReference>
<dbReference type="Proteomes" id="UP000000226">
    <property type="component" value="Chromosome 1"/>
</dbReference>
<evidence type="ECO:0000256" key="1">
    <source>
        <dbReference type="ARBA" id="ARBA00004123"/>
    </source>
</evidence>